<organism evidence="1 2">
    <name type="scientific">Noviluteimonas gilva</name>
    <dbReference type="NCBI Taxonomy" id="2682097"/>
    <lineage>
        <taxon>Bacteria</taxon>
        <taxon>Pseudomonadati</taxon>
        <taxon>Pseudomonadota</taxon>
        <taxon>Gammaproteobacteria</taxon>
        <taxon>Lysobacterales</taxon>
        <taxon>Lysobacteraceae</taxon>
        <taxon>Noviluteimonas</taxon>
    </lineage>
</organism>
<sequence>MTSAHAHELRSCLVEVGERTYSQLVELFKDIIVRQLQVASTVCRRIGIELTRGDLLVGYSPGGENGQ</sequence>
<proteinExistence type="predicted"/>
<dbReference type="Proteomes" id="UP000479692">
    <property type="component" value="Unassembled WGS sequence"/>
</dbReference>
<evidence type="ECO:0000313" key="1">
    <source>
        <dbReference type="EMBL" id="MUV14689.1"/>
    </source>
</evidence>
<reference evidence="1 2" key="1">
    <citation type="submission" date="2019-12" db="EMBL/GenBank/DDBJ databases">
        <authorList>
            <person name="Xu J."/>
        </authorList>
    </citation>
    <scope>NUCLEOTIDE SEQUENCE [LARGE SCALE GENOMIC DNA]</scope>
    <source>
        <strain evidence="1 2">HX-5-24</strain>
    </source>
</reference>
<name>A0A7C9I5Y4_9GAMM</name>
<dbReference type="EMBL" id="WOXT01000002">
    <property type="protein sequence ID" value="MUV14689.1"/>
    <property type="molecule type" value="Genomic_DNA"/>
</dbReference>
<dbReference type="AlphaFoldDB" id="A0A7C9I5Y4"/>
<accession>A0A7C9I5Y4</accession>
<dbReference type="RefSeq" id="WP_156641975.1">
    <property type="nucleotide sequence ID" value="NZ_WOXT01000002.1"/>
</dbReference>
<protein>
    <submittedName>
        <fullName evidence="1">Uncharacterized protein</fullName>
    </submittedName>
</protein>
<comment type="caution">
    <text evidence="1">The sequence shown here is derived from an EMBL/GenBank/DDBJ whole genome shotgun (WGS) entry which is preliminary data.</text>
</comment>
<keyword evidence="2" id="KW-1185">Reference proteome</keyword>
<gene>
    <name evidence="1" type="ORF">GN331_10785</name>
</gene>
<evidence type="ECO:0000313" key="2">
    <source>
        <dbReference type="Proteomes" id="UP000479692"/>
    </source>
</evidence>